<keyword evidence="7" id="KW-0547">Nucleotide-binding</keyword>
<dbReference type="InterPro" id="IPR001709">
    <property type="entry name" value="Flavoprot_Pyr_Nucl_cyt_Rdtase"/>
</dbReference>
<dbReference type="CDD" id="cd06195">
    <property type="entry name" value="FNR1"/>
    <property type="match status" value="1"/>
</dbReference>
<keyword evidence="8" id="KW-0274">FAD</keyword>
<evidence type="ECO:0000313" key="14">
    <source>
        <dbReference type="Proteomes" id="UP000807785"/>
    </source>
</evidence>
<dbReference type="InterPro" id="IPR017927">
    <property type="entry name" value="FAD-bd_FR_type"/>
</dbReference>
<dbReference type="PRINTS" id="PR00410">
    <property type="entry name" value="PHEHYDRXLASE"/>
</dbReference>
<evidence type="ECO:0000256" key="9">
    <source>
        <dbReference type="ARBA" id="ARBA00022857"/>
    </source>
</evidence>
<dbReference type="GO" id="GO:0000166">
    <property type="term" value="F:nucleotide binding"/>
    <property type="evidence" value="ECO:0007669"/>
    <property type="project" value="UniProtKB-KW"/>
</dbReference>
<dbReference type="InterPro" id="IPR039261">
    <property type="entry name" value="FNR_nucleotide-bd"/>
</dbReference>
<dbReference type="AlphaFoldDB" id="A0A9D7HM46"/>
<dbReference type="Pfam" id="PF00175">
    <property type="entry name" value="NAD_binding_1"/>
    <property type="match status" value="1"/>
</dbReference>
<comment type="caution">
    <text evidence="13">The sequence shown here is derived from an EMBL/GenBank/DDBJ whole genome shotgun (WGS) entry which is preliminary data.</text>
</comment>
<gene>
    <name evidence="13" type="ORF">IPH26_12590</name>
</gene>
<name>A0A9D7HM46_9PROT</name>
<keyword evidence="10" id="KW-0560">Oxidoreductase</keyword>
<dbReference type="InterPro" id="IPR051930">
    <property type="entry name" value="FNR_type-1"/>
</dbReference>
<accession>A0A9D7HM46</accession>
<dbReference type="PANTHER" id="PTHR47878:SF1">
    <property type="entry name" value="FLAVODOXIN_FERREDOXIN--NADP REDUCTASE"/>
    <property type="match status" value="1"/>
</dbReference>
<feature type="domain" description="FAD-binding FR-type" evidence="12">
    <location>
        <begin position="1"/>
        <end position="102"/>
    </location>
</feature>
<evidence type="ECO:0000256" key="3">
    <source>
        <dbReference type="ARBA" id="ARBA00011245"/>
    </source>
</evidence>
<dbReference type="Pfam" id="PF00970">
    <property type="entry name" value="FAD_binding_6"/>
    <property type="match status" value="1"/>
</dbReference>
<evidence type="ECO:0000256" key="1">
    <source>
        <dbReference type="ARBA" id="ARBA00001974"/>
    </source>
</evidence>
<dbReference type="FunFam" id="3.40.50.80:FF:000002">
    <property type="entry name" value="Ferredoxin--NADP reductase"/>
    <property type="match status" value="1"/>
</dbReference>
<evidence type="ECO:0000256" key="5">
    <source>
        <dbReference type="ARBA" id="ARBA00013903"/>
    </source>
</evidence>
<evidence type="ECO:0000256" key="10">
    <source>
        <dbReference type="ARBA" id="ARBA00023002"/>
    </source>
</evidence>
<dbReference type="SUPFAM" id="SSF63380">
    <property type="entry name" value="Riboflavin synthase domain-like"/>
    <property type="match status" value="1"/>
</dbReference>
<dbReference type="GO" id="GO:0034599">
    <property type="term" value="P:cellular response to oxidative stress"/>
    <property type="evidence" value="ECO:0007669"/>
    <property type="project" value="TreeGrafter"/>
</dbReference>
<dbReference type="GO" id="GO:0004324">
    <property type="term" value="F:ferredoxin-NADP+ reductase activity"/>
    <property type="evidence" value="ECO:0007669"/>
    <property type="project" value="UniProtKB-EC"/>
</dbReference>
<keyword evidence="6" id="KW-0285">Flavoprotein</keyword>
<comment type="subunit">
    <text evidence="3">Monomer.</text>
</comment>
<dbReference type="InterPro" id="IPR001433">
    <property type="entry name" value="OxRdtase_FAD/NAD-bd"/>
</dbReference>
<dbReference type="InterPro" id="IPR017938">
    <property type="entry name" value="Riboflavin_synthase-like_b-brl"/>
</dbReference>
<dbReference type="GO" id="GO:0042167">
    <property type="term" value="P:heme catabolic process"/>
    <property type="evidence" value="ECO:0007669"/>
    <property type="project" value="TreeGrafter"/>
</dbReference>
<dbReference type="FunFam" id="2.40.30.10:FF:000018">
    <property type="entry name" value="Ferredoxin--NADP(+) reductase"/>
    <property type="match status" value="1"/>
</dbReference>
<protein>
    <recommendedName>
        <fullName evidence="5">Ferredoxin--NADP reductase</fullName>
        <ecNumber evidence="4">1.18.1.2</ecNumber>
    </recommendedName>
</protein>
<organism evidence="13 14">
    <name type="scientific">Candidatus Methylophosphatis roskildensis</name>
    <dbReference type="NCBI Taxonomy" id="2899263"/>
    <lineage>
        <taxon>Bacteria</taxon>
        <taxon>Pseudomonadati</taxon>
        <taxon>Pseudomonadota</taxon>
        <taxon>Betaproteobacteria</taxon>
        <taxon>Nitrosomonadales</taxon>
        <taxon>Sterolibacteriaceae</taxon>
        <taxon>Candidatus Methylophosphatis</taxon>
    </lineage>
</organism>
<reference evidence="13" key="1">
    <citation type="submission" date="2020-10" db="EMBL/GenBank/DDBJ databases">
        <title>Connecting structure to function with the recovery of over 1000 high-quality activated sludge metagenome-assembled genomes encoding full-length rRNA genes using long-read sequencing.</title>
        <authorList>
            <person name="Singleton C.M."/>
            <person name="Petriglieri F."/>
            <person name="Kristensen J.M."/>
            <person name="Kirkegaard R.H."/>
            <person name="Michaelsen T.Y."/>
            <person name="Andersen M.H."/>
            <person name="Karst S.M."/>
            <person name="Dueholm M.S."/>
            <person name="Nielsen P.H."/>
            <person name="Albertsen M."/>
        </authorList>
    </citation>
    <scope>NUCLEOTIDE SEQUENCE</scope>
    <source>
        <strain evidence="13">Bjer_18-Q3-R1-45_BAT3C.347</strain>
    </source>
</reference>
<evidence type="ECO:0000256" key="7">
    <source>
        <dbReference type="ARBA" id="ARBA00022741"/>
    </source>
</evidence>
<dbReference type="PRINTS" id="PR00371">
    <property type="entry name" value="FPNCR"/>
</dbReference>
<dbReference type="Gene3D" id="2.40.30.10">
    <property type="entry name" value="Translation factors"/>
    <property type="match status" value="1"/>
</dbReference>
<dbReference type="SUPFAM" id="SSF52343">
    <property type="entry name" value="Ferredoxin reductase-like, C-terminal NADP-linked domain"/>
    <property type="match status" value="1"/>
</dbReference>
<comment type="cofactor">
    <cofactor evidence="1">
        <name>FAD</name>
        <dbReference type="ChEBI" id="CHEBI:57692"/>
    </cofactor>
</comment>
<evidence type="ECO:0000256" key="11">
    <source>
        <dbReference type="ARBA" id="ARBA00047776"/>
    </source>
</evidence>
<dbReference type="PROSITE" id="PS51384">
    <property type="entry name" value="FAD_FR"/>
    <property type="match status" value="1"/>
</dbReference>
<proteinExistence type="inferred from homology"/>
<evidence type="ECO:0000259" key="12">
    <source>
        <dbReference type="PROSITE" id="PS51384"/>
    </source>
</evidence>
<evidence type="ECO:0000313" key="13">
    <source>
        <dbReference type="EMBL" id="MBK6973734.1"/>
    </source>
</evidence>
<comment type="similarity">
    <text evidence="2">Belongs to the ferredoxin--NADP reductase type 1 family.</text>
</comment>
<dbReference type="EC" id="1.18.1.2" evidence="4"/>
<evidence type="ECO:0000256" key="4">
    <source>
        <dbReference type="ARBA" id="ARBA00013223"/>
    </source>
</evidence>
<dbReference type="Gene3D" id="3.40.50.80">
    <property type="entry name" value="Nucleotide-binding domain of ferredoxin-NADP reductase (FNR) module"/>
    <property type="match status" value="1"/>
</dbReference>
<dbReference type="Proteomes" id="UP000807785">
    <property type="component" value="Unassembled WGS sequence"/>
</dbReference>
<comment type="catalytic activity">
    <reaction evidence="11">
        <text>2 reduced [2Fe-2S]-[ferredoxin] + NADP(+) + H(+) = 2 oxidized [2Fe-2S]-[ferredoxin] + NADPH</text>
        <dbReference type="Rhea" id="RHEA:20125"/>
        <dbReference type="Rhea" id="RHEA-COMP:10000"/>
        <dbReference type="Rhea" id="RHEA-COMP:10001"/>
        <dbReference type="ChEBI" id="CHEBI:15378"/>
        <dbReference type="ChEBI" id="CHEBI:33737"/>
        <dbReference type="ChEBI" id="CHEBI:33738"/>
        <dbReference type="ChEBI" id="CHEBI:57783"/>
        <dbReference type="ChEBI" id="CHEBI:58349"/>
        <dbReference type="EC" id="1.18.1.2"/>
    </reaction>
</comment>
<dbReference type="InterPro" id="IPR033892">
    <property type="entry name" value="FNR_bac"/>
</dbReference>
<evidence type="ECO:0000256" key="2">
    <source>
        <dbReference type="ARBA" id="ARBA00008312"/>
    </source>
</evidence>
<dbReference type="InterPro" id="IPR008333">
    <property type="entry name" value="Cbr1-like_FAD-bd_dom"/>
</dbReference>
<evidence type="ECO:0000256" key="6">
    <source>
        <dbReference type="ARBA" id="ARBA00022630"/>
    </source>
</evidence>
<dbReference type="EMBL" id="JADJEV010000003">
    <property type="protein sequence ID" value="MBK6973734.1"/>
    <property type="molecule type" value="Genomic_DNA"/>
</dbReference>
<evidence type="ECO:0000256" key="8">
    <source>
        <dbReference type="ARBA" id="ARBA00022827"/>
    </source>
</evidence>
<sequence length="258" mass="29002">MTTIAAERVLSVHHWNDTLFSFKTTRNQGLRFHNGHFVMLGLQVEGRPLLRAYSIASANYEEHLEFFSIKVADGPLTSRLQHLREGDEVLVSRKPTGTLTLHDLLPGRHLYMFATGTGLAPFLSIIKDPEAYERFEKLVLVHGVRHTSELAYADYIAEELPRNAFFGEEVREKLIYYPTVTREPYRNRGRLTDLIVGGALFADIGLPPLDPATDRAMICGSPGMLKDTCAILDARGFSISPRIGEPGDYVIERAFVEK</sequence>
<dbReference type="PANTHER" id="PTHR47878">
    <property type="entry name" value="OXIDOREDUCTASE FAD/NAD(P)-BINDING DOMAIN PROTEIN"/>
    <property type="match status" value="1"/>
</dbReference>
<keyword evidence="9" id="KW-0521">NADP</keyword>